<keyword evidence="2 5" id="KW-0812">Transmembrane</keyword>
<dbReference type="GeneID" id="24802884"/>
<name>A0A0F7IHC2_9EURY</name>
<evidence type="ECO:0000256" key="2">
    <source>
        <dbReference type="ARBA" id="ARBA00022692"/>
    </source>
</evidence>
<feature type="transmembrane region" description="Helical" evidence="5">
    <location>
        <begin position="90"/>
        <end position="111"/>
    </location>
</feature>
<evidence type="ECO:0000256" key="3">
    <source>
        <dbReference type="ARBA" id="ARBA00022989"/>
    </source>
</evidence>
<dbReference type="Pfam" id="PF01758">
    <property type="entry name" value="SBF"/>
    <property type="match status" value="1"/>
</dbReference>
<accession>A0A0F7IHC2</accession>
<dbReference type="Gene3D" id="1.20.1530.20">
    <property type="match status" value="1"/>
</dbReference>
<keyword evidence="7" id="KW-1185">Reference proteome</keyword>
<feature type="transmembrane region" description="Helical" evidence="5">
    <location>
        <begin position="118"/>
        <end position="138"/>
    </location>
</feature>
<dbReference type="HOGENOM" id="CLU_951893_0_0_2"/>
<feature type="transmembrane region" description="Helical" evidence="5">
    <location>
        <begin position="29"/>
        <end position="50"/>
    </location>
</feature>
<dbReference type="InterPro" id="IPR038770">
    <property type="entry name" value="Na+/solute_symporter_sf"/>
</dbReference>
<dbReference type="RefSeq" id="WP_084632222.1">
    <property type="nucleotide sequence ID" value="NZ_CP011267.1"/>
</dbReference>
<dbReference type="InterPro" id="IPR002657">
    <property type="entry name" value="BilAc:Na_symport/Acr3"/>
</dbReference>
<dbReference type="AlphaFoldDB" id="A0A0F7IHC2"/>
<dbReference type="KEGG" id="gah:GAH_00298"/>
<dbReference type="GO" id="GO:0016020">
    <property type="term" value="C:membrane"/>
    <property type="evidence" value="ECO:0007669"/>
    <property type="project" value="UniProtKB-SubCell"/>
</dbReference>
<evidence type="ECO:0000256" key="4">
    <source>
        <dbReference type="ARBA" id="ARBA00023136"/>
    </source>
</evidence>
<gene>
    <name evidence="6" type="ORF">GAH_00298</name>
</gene>
<feature type="transmembrane region" description="Helical" evidence="5">
    <location>
        <begin position="189"/>
        <end position="205"/>
    </location>
</feature>
<evidence type="ECO:0000256" key="5">
    <source>
        <dbReference type="SAM" id="Phobius"/>
    </source>
</evidence>
<protein>
    <submittedName>
        <fullName evidence="6">Arsenite efflux pump ACR3</fullName>
    </submittedName>
</protein>
<organism evidence="6 7">
    <name type="scientific">Geoglobus ahangari</name>
    <dbReference type="NCBI Taxonomy" id="113653"/>
    <lineage>
        <taxon>Archaea</taxon>
        <taxon>Methanobacteriati</taxon>
        <taxon>Methanobacteriota</taxon>
        <taxon>Archaeoglobi</taxon>
        <taxon>Archaeoglobales</taxon>
        <taxon>Archaeoglobaceae</taxon>
        <taxon>Geoglobus</taxon>
    </lineage>
</organism>
<evidence type="ECO:0000256" key="1">
    <source>
        <dbReference type="ARBA" id="ARBA00004141"/>
    </source>
</evidence>
<dbReference type="InParanoid" id="A0A0F7IHC2"/>
<evidence type="ECO:0000313" key="6">
    <source>
        <dbReference type="EMBL" id="AKG92348.1"/>
    </source>
</evidence>
<feature type="transmembrane region" description="Helical" evidence="5">
    <location>
        <begin position="211"/>
        <end position="232"/>
    </location>
</feature>
<reference evidence="6 7" key="1">
    <citation type="submission" date="2015-04" db="EMBL/GenBank/DDBJ databases">
        <title>The complete genome sequence of the hyperthermophilic, obligate iron-reducing archaeon Geoglobus ahangari strain 234T.</title>
        <authorList>
            <person name="Manzella M.P."/>
            <person name="Holmes D.E."/>
            <person name="Rocheleau J.M."/>
            <person name="Chung A."/>
            <person name="Reguera G."/>
            <person name="Kashefi K."/>
        </authorList>
    </citation>
    <scope>NUCLEOTIDE SEQUENCE [LARGE SCALE GENOMIC DNA]</scope>
    <source>
        <strain evidence="6 7">234</strain>
    </source>
</reference>
<feature type="transmembrane region" description="Helical" evidence="5">
    <location>
        <begin position="158"/>
        <end position="177"/>
    </location>
</feature>
<dbReference type="OrthoDB" id="384363at2157"/>
<keyword evidence="3 5" id="KW-1133">Transmembrane helix</keyword>
<comment type="subcellular location">
    <subcellularLocation>
        <location evidence="1">Membrane</location>
        <topology evidence="1">Multi-pass membrane protein</topology>
    </subcellularLocation>
</comment>
<evidence type="ECO:0000313" key="7">
    <source>
        <dbReference type="Proteomes" id="UP000034723"/>
    </source>
</evidence>
<dbReference type="EMBL" id="CP011267">
    <property type="protein sequence ID" value="AKG92348.1"/>
    <property type="molecule type" value="Genomic_DNA"/>
</dbReference>
<dbReference type="Proteomes" id="UP000034723">
    <property type="component" value="Chromosome"/>
</dbReference>
<sequence>MTSKLLLIFVSASVGYVLGRTFDTTGVQGLLSTVITILVFTTILPSMMLLRLRATRLARKPLIASLIINFIYSPLYALLVLRLAQNYEMGIALTSSLLMPVPSMNPVYVLISGGDLELSVSLMAVNFLAGVVAFPVLLKAITGLHSIALDMHAVVRSLFVVVILPIAFGNLAGRFFNPDRERISRLTEFSLNLLVFTIFFSKARFVHPEYILSQIPLSLGFILSAILLAELLSKILGMSLREHLSYVFITAGKNNSSVIAILTLSLSPVYAVYVMVHQFTQIVTLFVYAKVRKGEKVI</sequence>
<feature type="transmembrane region" description="Helical" evidence="5">
    <location>
        <begin position="62"/>
        <end position="84"/>
    </location>
</feature>
<keyword evidence="4 5" id="KW-0472">Membrane</keyword>
<dbReference type="STRING" id="113653.GAH_00298"/>
<proteinExistence type="predicted"/>